<dbReference type="Proteomes" id="UP000276295">
    <property type="component" value="Unassembled WGS sequence"/>
</dbReference>
<evidence type="ECO:0000313" key="3">
    <source>
        <dbReference type="Proteomes" id="UP000276295"/>
    </source>
</evidence>
<evidence type="ECO:0000313" key="2">
    <source>
        <dbReference type="EMBL" id="RJT25985.1"/>
    </source>
</evidence>
<dbReference type="OrthoDB" id="9799278at2"/>
<name>A0A3A5JVD8_9ENTR</name>
<dbReference type="AlphaFoldDB" id="A0A3A5JVD8"/>
<feature type="domain" description="Polysaccharide pyruvyl transferase" evidence="1">
    <location>
        <begin position="13"/>
        <end position="309"/>
    </location>
</feature>
<comment type="caution">
    <text evidence="2">The sequence shown here is derived from an EMBL/GenBank/DDBJ whole genome shotgun (WGS) entry which is preliminary data.</text>
</comment>
<protein>
    <submittedName>
        <fullName evidence="2">Polysaccharide pyruvyl transferase family protein</fullName>
    </submittedName>
</protein>
<dbReference type="GO" id="GO:0016740">
    <property type="term" value="F:transferase activity"/>
    <property type="evidence" value="ECO:0007669"/>
    <property type="project" value="UniProtKB-KW"/>
</dbReference>
<sequence>MKIGILTQPLHNNYGGLLQAYALQYYLVKQGHEVLTVDFKGRNKPRFWGIRGIILNSIQKYILCRHVKHVFPITEQKKQFHGQHTRRFASEHIRTTQIITSLNEFTYIKQYQFDAYIVGSDQVWRPFYSPGMPAFFLDFLGDERQSKRIAYAASFGVDHCNEFRKNDLSHYAKRLQQFDAIGVREDSAVELCRDYFAVDAVHVIDPTLLLDKADYCTLVNQDYIQPSMGNMMVYVLDKDPEKQAIISTVANARGLTPYTVMQDETTGIYPPVTQWLRGFMDAEYVVTDSFHGVAFAIIFNKPFIAIGNHDRGLARFTSILAKFGLEERLVFSLQDLTIDKINQPVNFGAVNKLKMAEQQIAYTFLQEALQGEKK</sequence>
<keyword evidence="3" id="KW-1185">Reference proteome</keyword>
<reference evidence="2 3" key="1">
    <citation type="submission" date="2018-09" db="EMBL/GenBank/DDBJ databases">
        <title>Draft genome sequence of Buttiauxella izardii CCUG 35510T.</title>
        <authorList>
            <person name="Salva-Serra F."/>
            <person name="Marathe N."/>
            <person name="Moore E."/>
            <person name="Stadler-Svensson L."/>
            <person name="Engstrom-Jakobsson H."/>
        </authorList>
    </citation>
    <scope>NUCLEOTIDE SEQUENCE [LARGE SCALE GENOMIC DNA]</scope>
    <source>
        <strain evidence="2 3">CCUG 35510</strain>
    </source>
</reference>
<organism evidence="2 3">
    <name type="scientific">Buttiauxella izardii</name>
    <dbReference type="NCBI Taxonomy" id="82991"/>
    <lineage>
        <taxon>Bacteria</taxon>
        <taxon>Pseudomonadati</taxon>
        <taxon>Pseudomonadota</taxon>
        <taxon>Gammaproteobacteria</taxon>
        <taxon>Enterobacterales</taxon>
        <taxon>Enterobacteriaceae</taxon>
        <taxon>Buttiauxella</taxon>
    </lineage>
</organism>
<accession>A0A3A5JVD8</accession>
<keyword evidence="2" id="KW-0808">Transferase</keyword>
<dbReference type="InterPro" id="IPR007345">
    <property type="entry name" value="Polysacch_pyruvyl_Trfase"/>
</dbReference>
<gene>
    <name evidence="2" type="ORF">D6029_07105</name>
</gene>
<dbReference type="EMBL" id="QZWH01000011">
    <property type="protein sequence ID" value="RJT25985.1"/>
    <property type="molecule type" value="Genomic_DNA"/>
</dbReference>
<dbReference type="Pfam" id="PF04230">
    <property type="entry name" value="PS_pyruv_trans"/>
    <property type="match status" value="1"/>
</dbReference>
<proteinExistence type="predicted"/>
<evidence type="ECO:0000259" key="1">
    <source>
        <dbReference type="Pfam" id="PF04230"/>
    </source>
</evidence>
<dbReference type="RefSeq" id="WP_120064090.1">
    <property type="nucleotide sequence ID" value="NZ_QZWH01000011.1"/>
</dbReference>